<proteinExistence type="predicted"/>
<reference evidence="2 3" key="1">
    <citation type="submission" date="2019-12" db="EMBL/GenBank/DDBJ databases">
        <title>Genomic-based taxomic classification of the family Erythrobacteraceae.</title>
        <authorList>
            <person name="Xu L."/>
        </authorList>
    </citation>
    <scope>NUCLEOTIDE SEQUENCE [LARGE SCALE GENOMIC DNA]</scope>
    <source>
        <strain evidence="2 3">KCTC 52763</strain>
    </source>
</reference>
<evidence type="ECO:0000313" key="2">
    <source>
        <dbReference type="EMBL" id="MXO89296.1"/>
    </source>
</evidence>
<keyword evidence="1" id="KW-0472">Membrane</keyword>
<feature type="transmembrane region" description="Helical" evidence="1">
    <location>
        <begin position="103"/>
        <end position="124"/>
    </location>
</feature>
<dbReference type="AlphaFoldDB" id="A0A844ZQJ0"/>
<keyword evidence="1" id="KW-0812">Transmembrane</keyword>
<accession>A0A844ZQJ0</accession>
<gene>
    <name evidence="2" type="ORF">GRI41_00480</name>
</gene>
<sequence>MIAETIQLSLTPVFVLVAISSILNFLTTRLGRVVDRSRHLRDRHGETEGPEHDLLVSEIRSLARRIELVNRAMLLLVLSGLTIGSTVVILFVGGFSGNNLDQLAAGAFIVAIVLMLIGLIMFLLETREASASLRIPETYLELDRKL</sequence>
<protein>
    <submittedName>
        <fullName evidence="2">DUF2721 domain-containing protein</fullName>
    </submittedName>
</protein>
<dbReference type="InterPro" id="IPR021279">
    <property type="entry name" value="DUF2721"/>
</dbReference>
<evidence type="ECO:0000313" key="3">
    <source>
        <dbReference type="Proteomes" id="UP000442714"/>
    </source>
</evidence>
<keyword evidence="3" id="KW-1185">Reference proteome</keyword>
<dbReference type="Pfam" id="PF11026">
    <property type="entry name" value="DUF2721"/>
    <property type="match status" value="1"/>
</dbReference>
<dbReference type="Proteomes" id="UP000442714">
    <property type="component" value="Unassembled WGS sequence"/>
</dbReference>
<keyword evidence="1" id="KW-1133">Transmembrane helix</keyword>
<organism evidence="2 3">
    <name type="scientific">Pontixanthobacter aquaemixtae</name>
    <dbReference type="NCBI Taxonomy" id="1958940"/>
    <lineage>
        <taxon>Bacteria</taxon>
        <taxon>Pseudomonadati</taxon>
        <taxon>Pseudomonadota</taxon>
        <taxon>Alphaproteobacteria</taxon>
        <taxon>Sphingomonadales</taxon>
        <taxon>Erythrobacteraceae</taxon>
        <taxon>Pontixanthobacter</taxon>
    </lineage>
</organism>
<name>A0A844ZQJ0_9SPHN</name>
<feature type="transmembrane region" description="Helical" evidence="1">
    <location>
        <begin position="6"/>
        <end position="26"/>
    </location>
</feature>
<dbReference type="OrthoDB" id="5396182at2"/>
<feature type="transmembrane region" description="Helical" evidence="1">
    <location>
        <begin position="74"/>
        <end position="97"/>
    </location>
</feature>
<dbReference type="EMBL" id="WTYX01000001">
    <property type="protein sequence ID" value="MXO89296.1"/>
    <property type="molecule type" value="Genomic_DNA"/>
</dbReference>
<dbReference type="RefSeq" id="WP_160602712.1">
    <property type="nucleotide sequence ID" value="NZ_WTYX01000001.1"/>
</dbReference>
<evidence type="ECO:0000256" key="1">
    <source>
        <dbReference type="SAM" id="Phobius"/>
    </source>
</evidence>
<comment type="caution">
    <text evidence="2">The sequence shown here is derived from an EMBL/GenBank/DDBJ whole genome shotgun (WGS) entry which is preliminary data.</text>
</comment>